<dbReference type="PANTHER" id="PTHR18916">
    <property type="entry name" value="DYNACTIN 1-RELATED MICROTUBULE-BINDING"/>
    <property type="match status" value="1"/>
</dbReference>
<evidence type="ECO:0000256" key="1">
    <source>
        <dbReference type="ARBA" id="ARBA00004186"/>
    </source>
</evidence>
<organism evidence="10 11">
    <name type="scientific">Reticulomyxa filosa</name>
    <dbReference type="NCBI Taxonomy" id="46433"/>
    <lineage>
        <taxon>Eukaryota</taxon>
        <taxon>Sar</taxon>
        <taxon>Rhizaria</taxon>
        <taxon>Retaria</taxon>
        <taxon>Foraminifera</taxon>
        <taxon>Monothalamids</taxon>
        <taxon>Reticulomyxidae</taxon>
        <taxon>Reticulomyxa</taxon>
    </lineage>
</organism>
<evidence type="ECO:0000256" key="3">
    <source>
        <dbReference type="ARBA" id="ARBA00022701"/>
    </source>
</evidence>
<dbReference type="GO" id="GO:0030286">
    <property type="term" value="C:dynein complex"/>
    <property type="evidence" value="ECO:0007669"/>
    <property type="project" value="UniProtKB-KW"/>
</dbReference>
<dbReference type="InterPro" id="IPR036859">
    <property type="entry name" value="CAP-Gly_dom_sf"/>
</dbReference>
<feature type="transmembrane region" description="Helical" evidence="8">
    <location>
        <begin position="301"/>
        <end position="320"/>
    </location>
</feature>
<keyword evidence="8" id="KW-0472">Membrane</keyword>
<evidence type="ECO:0000256" key="6">
    <source>
        <dbReference type="ARBA" id="ARBA00023212"/>
    </source>
</evidence>
<feature type="transmembrane region" description="Helical" evidence="8">
    <location>
        <begin position="377"/>
        <end position="404"/>
    </location>
</feature>
<dbReference type="PANTHER" id="PTHR18916:SF6">
    <property type="entry name" value="DYNACTIN SUBUNIT 1"/>
    <property type="match status" value="1"/>
</dbReference>
<dbReference type="PROSITE" id="PS50245">
    <property type="entry name" value="CAP_GLY_2"/>
    <property type="match status" value="2"/>
</dbReference>
<dbReference type="GO" id="GO:0005819">
    <property type="term" value="C:spindle"/>
    <property type="evidence" value="ECO:0007669"/>
    <property type="project" value="UniProtKB-SubCell"/>
</dbReference>
<name>X6MZK6_RETFI</name>
<evidence type="ECO:0000313" key="10">
    <source>
        <dbReference type="EMBL" id="ETO19455.1"/>
    </source>
</evidence>
<evidence type="ECO:0000256" key="5">
    <source>
        <dbReference type="ARBA" id="ARBA00023054"/>
    </source>
</evidence>
<keyword evidence="8" id="KW-1133">Transmembrane helix</keyword>
<gene>
    <name evidence="10" type="ORF">RFI_17774</name>
</gene>
<feature type="region of interest" description="Disordered" evidence="7">
    <location>
        <begin position="80"/>
        <end position="106"/>
    </location>
</feature>
<feature type="region of interest" description="Disordered" evidence="7">
    <location>
        <begin position="144"/>
        <end position="172"/>
    </location>
</feature>
<feature type="domain" description="CAP-Gly" evidence="9">
    <location>
        <begin position="536"/>
        <end position="569"/>
    </location>
</feature>
<protein>
    <recommendedName>
        <fullName evidence="9">CAP-Gly domain-containing protein</fullName>
    </recommendedName>
</protein>
<comment type="subcellular location">
    <subcellularLocation>
        <location evidence="1">Cytoplasm</location>
        <location evidence="1">Cytoskeleton</location>
        <location evidence="1">Spindle</location>
    </subcellularLocation>
</comment>
<dbReference type="Gene3D" id="2.30.30.190">
    <property type="entry name" value="CAP Gly-rich-like domain"/>
    <property type="match status" value="2"/>
</dbReference>
<dbReference type="Proteomes" id="UP000023152">
    <property type="component" value="Unassembled WGS sequence"/>
</dbReference>
<dbReference type="SMART" id="SM01052">
    <property type="entry name" value="CAP_GLY"/>
    <property type="match status" value="2"/>
</dbReference>
<keyword evidence="3" id="KW-0493">Microtubule</keyword>
<keyword evidence="4" id="KW-0243">Dynein</keyword>
<evidence type="ECO:0000259" key="9">
    <source>
        <dbReference type="PROSITE" id="PS50245"/>
    </source>
</evidence>
<dbReference type="InterPro" id="IPR000938">
    <property type="entry name" value="CAP-Gly_domain"/>
</dbReference>
<evidence type="ECO:0000256" key="2">
    <source>
        <dbReference type="ARBA" id="ARBA00022490"/>
    </source>
</evidence>
<proteinExistence type="predicted"/>
<dbReference type="AlphaFoldDB" id="X6MZK6"/>
<dbReference type="EMBL" id="ASPP01013654">
    <property type="protein sequence ID" value="ETO19455.1"/>
    <property type="molecule type" value="Genomic_DNA"/>
</dbReference>
<feature type="non-terminal residue" evidence="10">
    <location>
        <position position="569"/>
    </location>
</feature>
<dbReference type="Pfam" id="PF01302">
    <property type="entry name" value="CAP_GLY"/>
    <property type="match status" value="2"/>
</dbReference>
<dbReference type="OrthoDB" id="2130750at2759"/>
<keyword evidence="5" id="KW-0175">Coiled coil</keyword>
<comment type="caution">
    <text evidence="10">The sequence shown here is derived from an EMBL/GenBank/DDBJ whole genome shotgun (WGS) entry which is preliminary data.</text>
</comment>
<evidence type="ECO:0000256" key="4">
    <source>
        <dbReference type="ARBA" id="ARBA00023017"/>
    </source>
</evidence>
<sequence>MNDLKKKVQQTEIFIFLSILCAYSRFFGDVWPFTFDFISLKEIVKIFLCLFFRKKTVNMTSIVYLTTVIFLHTNKKSGYGRQRNVNQRKKKQTTQQKKKKKDGHVTTIPSNINNWDNINTTIAYDKDANEYCIENALSRSIFEVVSGGSPPQKPSNEAKGHKPSQSNQSQIQNRTLGLVHFDDEKKLEIKGKMTQYANNYELGDRVLLSKDREGIVKYIGIVSGISESTLQYGIELIAGSLGEHNGTYQGKNYFQGTDQRCIFVDHNNIRRKMTNKDNSSPNRQRRQESLQIKFDVGLLHIHIHFAYKVTISIFIIIYFLKKLTGKILKEEGEELGIVPSNSSNNSSMEIIYGVWNLTYDDGTQSASRKIKHSVTSLLFFVLFCFFLLELMYTLSSLLFFFFIMSTCLCKHGLNESDGKDGHITINANGSNHWKGGEMMIRYDEEEQRYIIESDSLPSIYEVLKLKRSNKPDTNLLDAEYFDDENAITKIGFGYRQHPKRNSNKRADASEQKKNEYQVGDLVILTQDREGYIRYIGEVHYAQGIFYGIELTGGSTGTHKGTVKGKEYFT</sequence>
<feature type="domain" description="CAP-Gly" evidence="9">
    <location>
        <begin position="233"/>
        <end position="265"/>
    </location>
</feature>
<keyword evidence="6" id="KW-0206">Cytoskeleton</keyword>
<feature type="compositionally biased region" description="Basic residues" evidence="7">
    <location>
        <begin position="86"/>
        <end position="102"/>
    </location>
</feature>
<feature type="compositionally biased region" description="Polar residues" evidence="7">
    <location>
        <begin position="163"/>
        <end position="172"/>
    </location>
</feature>
<dbReference type="GO" id="GO:0005874">
    <property type="term" value="C:microtubule"/>
    <property type="evidence" value="ECO:0007669"/>
    <property type="project" value="UniProtKB-KW"/>
</dbReference>
<keyword evidence="2" id="KW-0963">Cytoplasm</keyword>
<keyword evidence="8" id="KW-0812">Transmembrane</keyword>
<evidence type="ECO:0000256" key="8">
    <source>
        <dbReference type="SAM" id="Phobius"/>
    </source>
</evidence>
<evidence type="ECO:0000313" key="11">
    <source>
        <dbReference type="Proteomes" id="UP000023152"/>
    </source>
</evidence>
<reference evidence="10 11" key="1">
    <citation type="journal article" date="2013" name="Curr. Biol.">
        <title>The Genome of the Foraminiferan Reticulomyxa filosa.</title>
        <authorList>
            <person name="Glockner G."/>
            <person name="Hulsmann N."/>
            <person name="Schleicher M."/>
            <person name="Noegel A.A."/>
            <person name="Eichinger L."/>
            <person name="Gallinger C."/>
            <person name="Pawlowski J."/>
            <person name="Sierra R."/>
            <person name="Euteneuer U."/>
            <person name="Pillet L."/>
            <person name="Moustafa A."/>
            <person name="Platzer M."/>
            <person name="Groth M."/>
            <person name="Szafranski K."/>
            <person name="Schliwa M."/>
        </authorList>
    </citation>
    <scope>NUCLEOTIDE SEQUENCE [LARGE SCALE GENOMIC DNA]</scope>
</reference>
<dbReference type="SUPFAM" id="SSF74924">
    <property type="entry name" value="Cap-Gly domain"/>
    <property type="match status" value="2"/>
</dbReference>
<keyword evidence="11" id="KW-1185">Reference proteome</keyword>
<evidence type="ECO:0000256" key="7">
    <source>
        <dbReference type="SAM" id="MobiDB-lite"/>
    </source>
</evidence>
<accession>X6MZK6</accession>